<dbReference type="InterPro" id="IPR013424">
    <property type="entry name" value="Ice-binding_C"/>
</dbReference>
<feature type="chain" id="PRO_5022881281" description="Ice-binding protein C-terminal domain-containing protein" evidence="1">
    <location>
        <begin position="27"/>
        <end position="227"/>
    </location>
</feature>
<keyword evidence="1" id="KW-0732">Signal</keyword>
<organism evidence="3 4">
    <name type="scientific">Stieleria varia</name>
    <dbReference type="NCBI Taxonomy" id="2528005"/>
    <lineage>
        <taxon>Bacteria</taxon>
        <taxon>Pseudomonadati</taxon>
        <taxon>Planctomycetota</taxon>
        <taxon>Planctomycetia</taxon>
        <taxon>Pirellulales</taxon>
        <taxon>Pirellulaceae</taxon>
        <taxon>Stieleria</taxon>
    </lineage>
</organism>
<dbReference type="RefSeq" id="WP_197454803.1">
    <property type="nucleotide sequence ID" value="NZ_CP151726.1"/>
</dbReference>
<dbReference type="Pfam" id="PF07589">
    <property type="entry name" value="PEP-CTERM"/>
    <property type="match status" value="1"/>
</dbReference>
<dbReference type="NCBIfam" id="TIGR02595">
    <property type="entry name" value="PEP_CTERM"/>
    <property type="match status" value="1"/>
</dbReference>
<reference evidence="3 4" key="1">
    <citation type="submission" date="2019-02" db="EMBL/GenBank/DDBJ databases">
        <title>Deep-cultivation of Planctomycetes and their phenomic and genomic characterization uncovers novel biology.</title>
        <authorList>
            <person name="Wiegand S."/>
            <person name="Jogler M."/>
            <person name="Boedeker C."/>
            <person name="Pinto D."/>
            <person name="Vollmers J."/>
            <person name="Rivas-Marin E."/>
            <person name="Kohn T."/>
            <person name="Peeters S.H."/>
            <person name="Heuer A."/>
            <person name="Rast P."/>
            <person name="Oberbeckmann S."/>
            <person name="Bunk B."/>
            <person name="Jeske O."/>
            <person name="Meyerdierks A."/>
            <person name="Storesund J.E."/>
            <person name="Kallscheuer N."/>
            <person name="Luecker S."/>
            <person name="Lage O.M."/>
            <person name="Pohl T."/>
            <person name="Merkel B.J."/>
            <person name="Hornburger P."/>
            <person name="Mueller R.-W."/>
            <person name="Bruemmer F."/>
            <person name="Labrenz M."/>
            <person name="Spormann A.M."/>
            <person name="Op Den Camp H."/>
            <person name="Overmann J."/>
            <person name="Amann R."/>
            <person name="Jetten M.S.M."/>
            <person name="Mascher T."/>
            <person name="Medema M.H."/>
            <person name="Devos D.P."/>
            <person name="Kaster A.-K."/>
            <person name="Ovreas L."/>
            <person name="Rohde M."/>
            <person name="Galperin M.Y."/>
            <person name="Jogler C."/>
        </authorList>
    </citation>
    <scope>NUCLEOTIDE SEQUENCE [LARGE SCALE GENOMIC DNA]</scope>
    <source>
        <strain evidence="3 4">Pla52n</strain>
    </source>
</reference>
<dbReference type="EMBL" id="SJPN01000005">
    <property type="protein sequence ID" value="TWU00991.1"/>
    <property type="molecule type" value="Genomic_DNA"/>
</dbReference>
<sequence length="227" mass="23710" precursor="true">MTRAIQLSVACAAVLIASTLSQSAYAAMIVDYHDRSVFDTAVGPTTLEDFGSISVPLEFGSTAVDVGPFSISMSAVLSVMDENVLTLQKLQNDISPAASNIARVLINSSSSLILTFDTPIYAFGADFSGLSDGNQTTLDASGMNVDLPEGPEAAIQFFGFNSDTPFTTLTFATSGFASSDGFRFDNVSFATSASISSVPEPSSLAVFAVGGLIAGAGATRRRRREER</sequence>
<dbReference type="Proteomes" id="UP000320176">
    <property type="component" value="Unassembled WGS sequence"/>
</dbReference>
<feature type="signal peptide" evidence="1">
    <location>
        <begin position="1"/>
        <end position="26"/>
    </location>
</feature>
<name>A0A5C6ANI9_9BACT</name>
<evidence type="ECO:0000313" key="4">
    <source>
        <dbReference type="Proteomes" id="UP000320176"/>
    </source>
</evidence>
<accession>A0A5C6ANI9</accession>
<proteinExistence type="predicted"/>
<gene>
    <name evidence="3" type="ORF">Pla52n_43620</name>
</gene>
<keyword evidence="4" id="KW-1185">Reference proteome</keyword>
<dbReference type="AlphaFoldDB" id="A0A5C6ANI9"/>
<evidence type="ECO:0000259" key="2">
    <source>
        <dbReference type="Pfam" id="PF07589"/>
    </source>
</evidence>
<comment type="caution">
    <text evidence="3">The sequence shown here is derived from an EMBL/GenBank/DDBJ whole genome shotgun (WGS) entry which is preliminary data.</text>
</comment>
<evidence type="ECO:0000256" key="1">
    <source>
        <dbReference type="SAM" id="SignalP"/>
    </source>
</evidence>
<feature type="domain" description="Ice-binding protein C-terminal" evidence="2">
    <location>
        <begin position="197"/>
        <end position="221"/>
    </location>
</feature>
<evidence type="ECO:0000313" key="3">
    <source>
        <dbReference type="EMBL" id="TWU00991.1"/>
    </source>
</evidence>
<protein>
    <recommendedName>
        <fullName evidence="2">Ice-binding protein C-terminal domain-containing protein</fullName>
    </recommendedName>
</protein>